<dbReference type="InterPro" id="IPR036877">
    <property type="entry name" value="SUI1_dom_sf"/>
</dbReference>
<dbReference type="HOGENOM" id="CLU_082805_6_1_2"/>
<dbReference type="PANTHER" id="PTHR12789:SF0">
    <property type="entry name" value="DENSITY-REGULATED PROTEIN"/>
    <property type="match status" value="1"/>
</dbReference>
<dbReference type="PIRSF" id="PIRSF037511">
    <property type="entry name" value="Transl_init_SUI1_pro"/>
    <property type="match status" value="1"/>
</dbReference>
<dbReference type="Proteomes" id="UP000000641">
    <property type="component" value="Chromosome"/>
</dbReference>
<dbReference type="InterPro" id="IPR001950">
    <property type="entry name" value="SUI1"/>
</dbReference>
<name>A1RXI2_THEPD</name>
<proteinExistence type="inferred from homology"/>
<dbReference type="EnsemblBacteria" id="ABL77912">
    <property type="protein sequence ID" value="ABL77912"/>
    <property type="gene ID" value="Tpen_0505"/>
</dbReference>
<dbReference type="PANTHER" id="PTHR12789">
    <property type="entry name" value="DENSITY-REGULATED PROTEIN HOMOLOG"/>
    <property type="match status" value="1"/>
</dbReference>
<dbReference type="NCBIfam" id="NF002096">
    <property type="entry name" value="PRK00939.1"/>
    <property type="match status" value="1"/>
</dbReference>
<reference evidence="7" key="1">
    <citation type="journal article" date="2008" name="J. Bacteriol.">
        <title>Genome sequence of Thermofilum pendens reveals an exceptional loss of biosynthetic pathways without genome reduction.</title>
        <authorList>
            <person name="Anderson I."/>
            <person name="Rodriguez J."/>
            <person name="Susanti D."/>
            <person name="Porat I."/>
            <person name="Reich C."/>
            <person name="Ulrich L.E."/>
            <person name="Elkins J.G."/>
            <person name="Mavromatis K."/>
            <person name="Lykidis A."/>
            <person name="Kim E."/>
            <person name="Thompson L.S."/>
            <person name="Nolan M."/>
            <person name="Land M."/>
            <person name="Copeland A."/>
            <person name="Lapidus A."/>
            <person name="Lucas S."/>
            <person name="Detter C."/>
            <person name="Zhulin I.B."/>
            <person name="Olsen G.J."/>
            <person name="Whitman W."/>
            <person name="Mukhopadhyay B."/>
            <person name="Bristow J."/>
            <person name="Kyrpides N."/>
        </authorList>
    </citation>
    <scope>NUCLEOTIDE SEQUENCE [LARGE SCALE GENOMIC DNA]</scope>
    <source>
        <strain evidence="7">DSM 2475 / Hrk 5</strain>
    </source>
</reference>
<dbReference type="KEGG" id="tpe:Tpen_0505"/>
<evidence type="ECO:0000256" key="4">
    <source>
        <dbReference type="PIRNR" id="PIRNR037511"/>
    </source>
</evidence>
<keyword evidence="2 4" id="KW-0810">Translation regulation</keyword>
<feature type="domain" description="SUI1" evidence="5">
    <location>
        <begin position="45"/>
        <end position="111"/>
    </location>
</feature>
<dbReference type="SUPFAM" id="SSF55159">
    <property type="entry name" value="eIF1-like"/>
    <property type="match status" value="1"/>
</dbReference>
<protein>
    <recommendedName>
        <fullName evidence="4">Protein translation factor SUI1 homolog</fullName>
    </recommendedName>
</protein>
<keyword evidence="6" id="KW-0396">Initiation factor</keyword>
<sequence>MDAFHARDEMFINRHVEESIQTRETMSAELLDNILKGVFKEQQLIKIRVEKRKGHRDVTIITGLDVKDPELRRMVSEMKAKFACGGTIKDDHVELQGDHRYKVKEFLVLNGFPESNIVVE</sequence>
<dbReference type="GO" id="GO:0003743">
    <property type="term" value="F:translation initiation factor activity"/>
    <property type="evidence" value="ECO:0007669"/>
    <property type="project" value="UniProtKB-UniRule"/>
</dbReference>
<dbReference type="Pfam" id="PF01253">
    <property type="entry name" value="SUI1"/>
    <property type="match status" value="1"/>
</dbReference>
<dbReference type="CDD" id="cd11567">
    <property type="entry name" value="YciH_like"/>
    <property type="match status" value="1"/>
</dbReference>
<evidence type="ECO:0000256" key="3">
    <source>
        <dbReference type="ARBA" id="ARBA00022917"/>
    </source>
</evidence>
<dbReference type="eggNOG" id="arCOG04223">
    <property type="taxonomic scope" value="Archaea"/>
</dbReference>
<evidence type="ECO:0000256" key="1">
    <source>
        <dbReference type="ARBA" id="ARBA00005422"/>
    </source>
</evidence>
<evidence type="ECO:0000256" key="2">
    <source>
        <dbReference type="ARBA" id="ARBA00022845"/>
    </source>
</evidence>
<accession>A1RXI2</accession>
<dbReference type="GO" id="GO:0001731">
    <property type="term" value="P:formation of translation preinitiation complex"/>
    <property type="evidence" value="ECO:0007669"/>
    <property type="project" value="UniProtKB-UniRule"/>
</dbReference>
<dbReference type="InterPro" id="IPR050318">
    <property type="entry name" value="DENR/SUI1_TIF"/>
</dbReference>
<organism evidence="6 7">
    <name type="scientific">Thermofilum pendens (strain DSM 2475 / Hrk 5)</name>
    <dbReference type="NCBI Taxonomy" id="368408"/>
    <lineage>
        <taxon>Archaea</taxon>
        <taxon>Thermoproteota</taxon>
        <taxon>Thermoprotei</taxon>
        <taxon>Thermofilales</taxon>
        <taxon>Thermofilaceae</taxon>
        <taxon>Thermofilum</taxon>
    </lineage>
</organism>
<dbReference type="GO" id="GO:0002188">
    <property type="term" value="P:translation reinitiation"/>
    <property type="evidence" value="ECO:0007669"/>
    <property type="project" value="UniProtKB-UniRule"/>
</dbReference>
<evidence type="ECO:0000313" key="6">
    <source>
        <dbReference type="EMBL" id="ABL77912.1"/>
    </source>
</evidence>
<gene>
    <name evidence="6" type="ordered locus">Tpen_0505</name>
</gene>
<dbReference type="GO" id="GO:0003729">
    <property type="term" value="F:mRNA binding"/>
    <property type="evidence" value="ECO:0007669"/>
    <property type="project" value="TreeGrafter"/>
</dbReference>
<comment type="similarity">
    <text evidence="1 4">Belongs to the SUI1 family.</text>
</comment>
<keyword evidence="7" id="KW-1185">Reference proteome</keyword>
<dbReference type="InterPro" id="IPR005872">
    <property type="entry name" value="SUI1_arc_bac"/>
</dbReference>
<dbReference type="AlphaFoldDB" id="A1RXI2"/>
<dbReference type="STRING" id="368408.Tpen_0505"/>
<evidence type="ECO:0000259" key="5">
    <source>
        <dbReference type="PROSITE" id="PS50296"/>
    </source>
</evidence>
<evidence type="ECO:0000313" key="7">
    <source>
        <dbReference type="Proteomes" id="UP000000641"/>
    </source>
</evidence>
<dbReference type="GO" id="GO:0006417">
    <property type="term" value="P:regulation of translation"/>
    <property type="evidence" value="ECO:0007669"/>
    <property type="project" value="UniProtKB-KW"/>
</dbReference>
<dbReference type="Gene3D" id="3.30.780.10">
    <property type="entry name" value="SUI1-like domain"/>
    <property type="match status" value="1"/>
</dbReference>
<dbReference type="PROSITE" id="PS50296">
    <property type="entry name" value="SUI1"/>
    <property type="match status" value="1"/>
</dbReference>
<dbReference type="EMBL" id="CP000505">
    <property type="protein sequence ID" value="ABL77912.1"/>
    <property type="molecule type" value="Genomic_DNA"/>
</dbReference>
<keyword evidence="3 4" id="KW-0648">Protein biosynthesis</keyword>